<sequence length="258" mass="28711">MSWLMRTVVPGREVPPWSIAFRSGGEEMEFSARLPSRDEGLLFNADFALVLDIAARGRRRERAAQKARAAVLDVAREETRGHSVADHGLAEAELARRLLADGIVDDPDIRIGGVEVRVGADDADIELVKSRERCAPRYALKEEELRAQLRHLERLTDKVYSDPATTLRWWYERNPEHTRELDVAADRLRLVLADAPGAEGRGSEAEAAGMLVADLLRGLADADRDDVLARLALLFTAFDRRDLAKRLQAERPGGAASW</sequence>
<organism evidence="1 2">
    <name type="scientific">Nocardiopsis composta</name>
    <dbReference type="NCBI Taxonomy" id="157465"/>
    <lineage>
        <taxon>Bacteria</taxon>
        <taxon>Bacillati</taxon>
        <taxon>Actinomycetota</taxon>
        <taxon>Actinomycetes</taxon>
        <taxon>Streptosporangiales</taxon>
        <taxon>Nocardiopsidaceae</taxon>
        <taxon>Nocardiopsis</taxon>
    </lineage>
</organism>
<dbReference type="AlphaFoldDB" id="A0A7W8VCY3"/>
<evidence type="ECO:0000313" key="2">
    <source>
        <dbReference type="Proteomes" id="UP000572635"/>
    </source>
</evidence>
<keyword evidence="2" id="KW-1185">Reference proteome</keyword>
<gene>
    <name evidence="1" type="ORF">HDA36_001539</name>
</gene>
<dbReference type="EMBL" id="JACHDB010000001">
    <property type="protein sequence ID" value="MBB5431455.1"/>
    <property type="molecule type" value="Genomic_DNA"/>
</dbReference>
<name>A0A7W8VCY3_9ACTN</name>
<accession>A0A7W8VCY3</accession>
<comment type="caution">
    <text evidence="1">The sequence shown here is derived from an EMBL/GenBank/DDBJ whole genome shotgun (WGS) entry which is preliminary data.</text>
</comment>
<proteinExistence type="predicted"/>
<reference evidence="1 2" key="1">
    <citation type="submission" date="2020-08" db="EMBL/GenBank/DDBJ databases">
        <title>Sequencing the genomes of 1000 actinobacteria strains.</title>
        <authorList>
            <person name="Klenk H.-P."/>
        </authorList>
    </citation>
    <scope>NUCLEOTIDE SEQUENCE [LARGE SCALE GENOMIC DNA]</scope>
    <source>
        <strain evidence="1 2">DSM 44551</strain>
    </source>
</reference>
<dbReference type="RefSeq" id="WP_184391143.1">
    <property type="nucleotide sequence ID" value="NZ_BAAAJD010000188.1"/>
</dbReference>
<dbReference type="Proteomes" id="UP000572635">
    <property type="component" value="Unassembled WGS sequence"/>
</dbReference>
<protein>
    <submittedName>
        <fullName evidence="1">Uncharacterized protein</fullName>
    </submittedName>
</protein>
<evidence type="ECO:0000313" key="1">
    <source>
        <dbReference type="EMBL" id="MBB5431455.1"/>
    </source>
</evidence>